<organism evidence="2 3">
    <name type="scientific">Hyaloscypha bicolor E</name>
    <dbReference type="NCBI Taxonomy" id="1095630"/>
    <lineage>
        <taxon>Eukaryota</taxon>
        <taxon>Fungi</taxon>
        <taxon>Dikarya</taxon>
        <taxon>Ascomycota</taxon>
        <taxon>Pezizomycotina</taxon>
        <taxon>Leotiomycetes</taxon>
        <taxon>Helotiales</taxon>
        <taxon>Hyaloscyphaceae</taxon>
        <taxon>Hyaloscypha</taxon>
        <taxon>Hyaloscypha bicolor</taxon>
    </lineage>
</organism>
<dbReference type="RefSeq" id="XP_024741673.1">
    <property type="nucleotide sequence ID" value="XM_024886416.1"/>
</dbReference>
<protein>
    <submittedName>
        <fullName evidence="2">Uncharacterized protein</fullName>
    </submittedName>
</protein>
<sequence length="430" mass="49356">MILRFNRACDAAPSWTMPLREIITGQEVKRPTVSDDIAFYALVGGEKTITCSQLLSGKLDNAIDWYPKWLETQFEAIPPWITDCVQSLPEIFKEVALQTAPGTSIDDLASHLLRWDLVKSGKDQDERLIARSIAFAILGWQTMLFQPALGTCPLQLMALADVMDGYTGQAFMKFKQDHSTVKRPLSDFLLGFGLMLPKENICVSEDTEDLQAYEKIDIVRPEEINVSLLHRFARIDVEWVDVMAPHLEFDKATNKLYIFRHPSFCMANLSLLEESGMRSMIYNCATQDDDNSQWASEVEISQFLHEILLSYRLLFGQDKESRRGFKEMINSADDIILQQLCSNKDHQFPELFKERDFYRLKRDFPILRSRLATLSHQMSNMKPRDWKQLWKDKRDSASWLTFWAVIVIGGAGLLLALIQVLLQAVQLAHP</sequence>
<dbReference type="Proteomes" id="UP000235371">
    <property type="component" value="Unassembled WGS sequence"/>
</dbReference>
<keyword evidence="1" id="KW-0812">Transmembrane</keyword>
<dbReference type="InParanoid" id="A0A2J6TP32"/>
<dbReference type="AlphaFoldDB" id="A0A2J6TP32"/>
<proteinExistence type="predicted"/>
<keyword evidence="3" id="KW-1185">Reference proteome</keyword>
<accession>A0A2J6TP32</accession>
<evidence type="ECO:0000313" key="3">
    <source>
        <dbReference type="Proteomes" id="UP000235371"/>
    </source>
</evidence>
<gene>
    <name evidence="2" type="ORF">K444DRAFT_659986</name>
</gene>
<keyword evidence="1" id="KW-0472">Membrane</keyword>
<dbReference type="EMBL" id="KZ613747">
    <property type="protein sequence ID" value="PMD64769.1"/>
    <property type="molecule type" value="Genomic_DNA"/>
</dbReference>
<keyword evidence="1" id="KW-1133">Transmembrane helix</keyword>
<reference evidence="2 3" key="1">
    <citation type="submission" date="2016-04" db="EMBL/GenBank/DDBJ databases">
        <title>A degradative enzymes factory behind the ericoid mycorrhizal symbiosis.</title>
        <authorList>
            <consortium name="DOE Joint Genome Institute"/>
            <person name="Martino E."/>
            <person name="Morin E."/>
            <person name="Grelet G."/>
            <person name="Kuo A."/>
            <person name="Kohler A."/>
            <person name="Daghino S."/>
            <person name="Barry K."/>
            <person name="Choi C."/>
            <person name="Cichocki N."/>
            <person name="Clum A."/>
            <person name="Copeland A."/>
            <person name="Hainaut M."/>
            <person name="Haridas S."/>
            <person name="Labutti K."/>
            <person name="Lindquist E."/>
            <person name="Lipzen A."/>
            <person name="Khouja H.-R."/>
            <person name="Murat C."/>
            <person name="Ohm R."/>
            <person name="Olson A."/>
            <person name="Spatafora J."/>
            <person name="Veneault-Fourrey C."/>
            <person name="Henrissat B."/>
            <person name="Grigoriev I."/>
            <person name="Martin F."/>
            <person name="Perotto S."/>
        </authorList>
    </citation>
    <scope>NUCLEOTIDE SEQUENCE [LARGE SCALE GENOMIC DNA]</scope>
    <source>
        <strain evidence="2 3">E</strain>
    </source>
</reference>
<dbReference type="GeneID" id="36594493"/>
<feature type="transmembrane region" description="Helical" evidence="1">
    <location>
        <begin position="397"/>
        <end position="422"/>
    </location>
</feature>
<name>A0A2J6TP32_9HELO</name>
<evidence type="ECO:0000313" key="2">
    <source>
        <dbReference type="EMBL" id="PMD64769.1"/>
    </source>
</evidence>
<dbReference type="OrthoDB" id="5428890at2759"/>
<evidence type="ECO:0000256" key="1">
    <source>
        <dbReference type="SAM" id="Phobius"/>
    </source>
</evidence>